<dbReference type="InterPro" id="IPR006500">
    <property type="entry name" value="Helicase_put_C_phage/plasmid"/>
</dbReference>
<dbReference type="Proteomes" id="UP000324106">
    <property type="component" value="Chromosome"/>
</dbReference>
<dbReference type="NCBIfam" id="TIGR01613">
    <property type="entry name" value="primase_Cterm"/>
    <property type="match status" value="1"/>
</dbReference>
<accession>A0A5P2AQZ8</accession>
<dbReference type="AlphaFoldDB" id="A0A5P2AQZ8"/>
<dbReference type="Pfam" id="PF08706">
    <property type="entry name" value="D5_N"/>
    <property type="match status" value="1"/>
</dbReference>
<evidence type="ECO:0000256" key="2">
    <source>
        <dbReference type="ARBA" id="ARBA00022801"/>
    </source>
</evidence>
<evidence type="ECO:0000259" key="4">
    <source>
        <dbReference type="PROSITE" id="PS51206"/>
    </source>
</evidence>
<dbReference type="InterPro" id="IPR051620">
    <property type="entry name" value="ORF904-like_C"/>
</dbReference>
<dbReference type="PANTHER" id="PTHR35372:SF2">
    <property type="entry name" value="SF3 HELICASE DOMAIN-CONTAINING PROTEIN"/>
    <property type="match status" value="1"/>
</dbReference>
<dbReference type="Pfam" id="PF19263">
    <property type="entry name" value="DUF5906"/>
    <property type="match status" value="1"/>
</dbReference>
<protein>
    <submittedName>
        <fullName evidence="5">NTP-binding protein</fullName>
    </submittedName>
</protein>
<dbReference type="PANTHER" id="PTHR35372">
    <property type="entry name" value="ATP BINDING PROTEIN-RELATED"/>
    <property type="match status" value="1"/>
</dbReference>
<dbReference type="InterPro" id="IPR014818">
    <property type="entry name" value="Phage/plasmid_primase_P4_C"/>
</dbReference>
<feature type="domain" description="SF3 helicase" evidence="4">
    <location>
        <begin position="216"/>
        <end position="373"/>
    </location>
</feature>
<proteinExistence type="predicted"/>
<dbReference type="EMBL" id="CP029194">
    <property type="protein sequence ID" value="QES20456.1"/>
    <property type="molecule type" value="Genomic_DNA"/>
</dbReference>
<evidence type="ECO:0000256" key="1">
    <source>
        <dbReference type="ARBA" id="ARBA00022741"/>
    </source>
</evidence>
<keyword evidence="3" id="KW-0067">ATP-binding</keyword>
<dbReference type="PROSITE" id="PS51206">
    <property type="entry name" value="SF3_HELICASE_1"/>
    <property type="match status" value="1"/>
</dbReference>
<dbReference type="RefSeq" id="WP_150267133.1">
    <property type="nucleotide sequence ID" value="NZ_CP029194.1"/>
</dbReference>
<dbReference type="GO" id="GO:0005524">
    <property type="term" value="F:ATP binding"/>
    <property type="evidence" value="ECO:0007669"/>
    <property type="project" value="UniProtKB-KW"/>
</dbReference>
<dbReference type="OrthoDB" id="9763644at2"/>
<gene>
    <name evidence="5" type="ORF">DEJ46_16110</name>
</gene>
<keyword evidence="1" id="KW-0547">Nucleotide-binding</keyword>
<sequence length="505" mass="55757">MTAAYGDAVPPARPEPEPVVRLFPHMSPGYEPPPAETSAATAYLPSPTNPMAVARALLPAWQDHGTYTLRHWRGAWMRWRGPHWDEDDAAAMRADLYPRVEHATYTTTDRNGQNKTLDWAPTSAKIANLMEAMAAIVHLPADTEPPAWLAAPDREHERRTIVACQNGLLDVTTRVLAPLTPMFFNRVSVPFDYESKAPAPARWLGFLNSIWPDDPEAIQAVQEWFGYVLSGRTDLQKMLLIVGPMRSGKGTIARTLTALVGKRNMTGPTMSSLTTNFGLADLVGKSLAIVADARLPRQGTETIVERLLTISGEDAVTVDRKHREPWSGRLPVRFMLLSNELPAFRDSSGAIASRLLILTMAISNLGREDTTLERDLAREMPGILNWALDGLDRLTRRGRLVEPASSTEAVALLAASTSPIRAFLADWCRLGAEATTPKDDLYEAWRDWCRTEGRDRPGTKPTFSRDLFAAGLGIKESKIRIGGVRTPSYVGVRLDRPAGQPRWSG</sequence>
<evidence type="ECO:0000256" key="3">
    <source>
        <dbReference type="ARBA" id="ARBA00022840"/>
    </source>
</evidence>
<dbReference type="InterPro" id="IPR045455">
    <property type="entry name" value="NrS-1_pol-like_helicase"/>
</dbReference>
<organism evidence="5 6">
    <name type="scientific">Streptomyces venezuelae</name>
    <dbReference type="NCBI Taxonomy" id="54571"/>
    <lineage>
        <taxon>Bacteria</taxon>
        <taxon>Bacillati</taxon>
        <taxon>Actinomycetota</taxon>
        <taxon>Actinomycetes</taxon>
        <taxon>Kitasatosporales</taxon>
        <taxon>Streptomycetaceae</taxon>
        <taxon>Streptomyces</taxon>
    </lineage>
</organism>
<dbReference type="InterPro" id="IPR027417">
    <property type="entry name" value="P-loop_NTPase"/>
</dbReference>
<keyword evidence="2" id="KW-0378">Hydrolase</keyword>
<dbReference type="GO" id="GO:0016787">
    <property type="term" value="F:hydrolase activity"/>
    <property type="evidence" value="ECO:0007669"/>
    <property type="project" value="UniProtKB-KW"/>
</dbReference>
<evidence type="ECO:0000313" key="5">
    <source>
        <dbReference type="EMBL" id="QES20456.1"/>
    </source>
</evidence>
<name>A0A5P2AQZ8_STRVZ</name>
<dbReference type="InterPro" id="IPR014015">
    <property type="entry name" value="Helicase_SF3_DNA-vir"/>
</dbReference>
<evidence type="ECO:0000313" key="6">
    <source>
        <dbReference type="Proteomes" id="UP000324106"/>
    </source>
</evidence>
<dbReference type="SUPFAM" id="SSF52540">
    <property type="entry name" value="P-loop containing nucleoside triphosphate hydrolases"/>
    <property type="match status" value="1"/>
</dbReference>
<dbReference type="Gene3D" id="3.40.50.300">
    <property type="entry name" value="P-loop containing nucleotide triphosphate hydrolases"/>
    <property type="match status" value="1"/>
</dbReference>
<reference evidence="5 6" key="1">
    <citation type="submission" date="2018-05" db="EMBL/GenBank/DDBJ databases">
        <title>Streptomyces venezuelae.</title>
        <authorList>
            <person name="Kim W."/>
            <person name="Lee N."/>
            <person name="Cho B.-K."/>
        </authorList>
    </citation>
    <scope>NUCLEOTIDE SEQUENCE [LARGE SCALE GENOMIC DNA]</scope>
    <source>
        <strain evidence="5 6">ATCC 15068</strain>
    </source>
</reference>